<dbReference type="InterPro" id="IPR036388">
    <property type="entry name" value="WH-like_DNA-bd_sf"/>
</dbReference>
<gene>
    <name evidence="1" type="ORF">UU65_C0002G0030</name>
</gene>
<dbReference type="EMBL" id="LCBL01000002">
    <property type="protein sequence ID" value="KKS09252.1"/>
    <property type="molecule type" value="Genomic_DNA"/>
</dbReference>
<name>A0A0G0WB05_UNCC2</name>
<proteinExistence type="predicted"/>
<protein>
    <submittedName>
        <fullName evidence="1">Putative transcriptional regulator</fullName>
    </submittedName>
</protein>
<evidence type="ECO:0000313" key="2">
    <source>
        <dbReference type="Proteomes" id="UP000033869"/>
    </source>
</evidence>
<dbReference type="InterPro" id="IPR036390">
    <property type="entry name" value="WH_DNA-bd_sf"/>
</dbReference>
<evidence type="ECO:0000313" key="1">
    <source>
        <dbReference type="EMBL" id="KKS09252.1"/>
    </source>
</evidence>
<sequence>MLEQLFGSKTRVKLLSLFFNNPHRSFYVREITRKVDEQINSVRRELANLQDHGIVASLAKNGKLYYGLNNKYEFAKEFKSIFKAADVPQKEDNEEKLVVRFKRTGSVDIVLMMGYFVQDSESPLDLFIVGKLDKKKLRNVVSELEKDAGKELNFCVMTKDEYEYRSTLYDRFIIDVMAHPKITLINKLENVGAANE</sequence>
<comment type="caution">
    <text evidence="1">The sequence shown here is derived from an EMBL/GenBank/DDBJ whole genome shotgun (WGS) entry which is preliminary data.</text>
</comment>
<dbReference type="Proteomes" id="UP000033869">
    <property type="component" value="Unassembled WGS sequence"/>
</dbReference>
<dbReference type="AlphaFoldDB" id="A0A0G0WB05"/>
<reference evidence="1 2" key="1">
    <citation type="journal article" date="2015" name="Nature">
        <title>rRNA introns, odd ribosomes, and small enigmatic genomes across a large radiation of phyla.</title>
        <authorList>
            <person name="Brown C.T."/>
            <person name="Hug L.A."/>
            <person name="Thomas B.C."/>
            <person name="Sharon I."/>
            <person name="Castelle C.J."/>
            <person name="Singh A."/>
            <person name="Wilkins M.J."/>
            <person name="Williams K.H."/>
            <person name="Banfield J.F."/>
        </authorList>
    </citation>
    <scope>NUCLEOTIDE SEQUENCE [LARGE SCALE GENOMIC DNA]</scope>
</reference>
<dbReference type="Gene3D" id="1.10.10.10">
    <property type="entry name" value="Winged helix-like DNA-binding domain superfamily/Winged helix DNA-binding domain"/>
    <property type="match status" value="1"/>
</dbReference>
<organism evidence="1 2">
    <name type="scientific">candidate division CPR2 bacterium GW2011_GWC1_41_48</name>
    <dbReference type="NCBI Taxonomy" id="1618344"/>
    <lineage>
        <taxon>Bacteria</taxon>
        <taxon>Bacteria division CPR2</taxon>
    </lineage>
</organism>
<dbReference type="SUPFAM" id="SSF46785">
    <property type="entry name" value="Winged helix' DNA-binding domain"/>
    <property type="match status" value="1"/>
</dbReference>
<accession>A0A0G0WB05</accession>